<evidence type="ECO:0000256" key="3">
    <source>
        <dbReference type="ARBA" id="ARBA00023163"/>
    </source>
</evidence>
<dbReference type="CDD" id="cd06170">
    <property type="entry name" value="LuxR_C_like"/>
    <property type="match status" value="1"/>
</dbReference>
<dbReference type="PROSITE" id="PS50043">
    <property type="entry name" value="HTH_LUXR_2"/>
    <property type="match status" value="1"/>
</dbReference>
<dbReference type="InterPro" id="IPR016032">
    <property type="entry name" value="Sig_transdc_resp-reg_C-effctor"/>
</dbReference>
<evidence type="ECO:0000256" key="1">
    <source>
        <dbReference type="ARBA" id="ARBA00023015"/>
    </source>
</evidence>
<comment type="caution">
    <text evidence="6">The sequence shown here is derived from an EMBL/GenBank/DDBJ whole genome shotgun (WGS) entry which is preliminary data.</text>
</comment>
<keyword evidence="2" id="KW-0238">DNA-binding</keyword>
<feature type="transmembrane region" description="Helical" evidence="4">
    <location>
        <begin position="100"/>
        <end position="123"/>
    </location>
</feature>
<dbReference type="Proteomes" id="UP001597012">
    <property type="component" value="Unassembled WGS sequence"/>
</dbReference>
<feature type="transmembrane region" description="Helical" evidence="4">
    <location>
        <begin position="169"/>
        <end position="186"/>
    </location>
</feature>
<name>A0ABW3B1K8_9FLAO</name>
<keyword evidence="3" id="KW-0804">Transcription</keyword>
<dbReference type="SUPFAM" id="SSF46894">
    <property type="entry name" value="C-terminal effector domain of the bipartite response regulators"/>
    <property type="match status" value="1"/>
</dbReference>
<feature type="transmembrane region" description="Helical" evidence="4">
    <location>
        <begin position="38"/>
        <end position="58"/>
    </location>
</feature>
<evidence type="ECO:0000256" key="2">
    <source>
        <dbReference type="ARBA" id="ARBA00023125"/>
    </source>
</evidence>
<feature type="domain" description="HTH luxR-type" evidence="5">
    <location>
        <begin position="239"/>
        <end position="304"/>
    </location>
</feature>
<feature type="transmembrane region" description="Helical" evidence="4">
    <location>
        <begin position="6"/>
        <end position="26"/>
    </location>
</feature>
<dbReference type="PANTHER" id="PTHR44688:SF16">
    <property type="entry name" value="DNA-BINDING TRANSCRIPTIONAL ACTIVATOR DEVR_DOSR"/>
    <property type="match status" value="1"/>
</dbReference>
<dbReference type="Gene3D" id="1.10.10.10">
    <property type="entry name" value="Winged helix-like DNA-binding domain superfamily/Winged helix DNA-binding domain"/>
    <property type="match status" value="1"/>
</dbReference>
<keyword evidence="7" id="KW-1185">Reference proteome</keyword>
<keyword evidence="4" id="KW-0472">Membrane</keyword>
<dbReference type="RefSeq" id="WP_379933306.1">
    <property type="nucleotide sequence ID" value="NZ_JBHTHY010000004.1"/>
</dbReference>
<keyword evidence="4" id="KW-0812">Transmembrane</keyword>
<accession>A0ABW3B1K8</accession>
<evidence type="ECO:0000259" key="5">
    <source>
        <dbReference type="PROSITE" id="PS50043"/>
    </source>
</evidence>
<dbReference type="InterPro" id="IPR036388">
    <property type="entry name" value="WH-like_DNA-bd_sf"/>
</dbReference>
<keyword evidence="4" id="KW-1133">Transmembrane helix</keyword>
<keyword evidence="1" id="KW-0805">Transcription regulation</keyword>
<evidence type="ECO:0000313" key="6">
    <source>
        <dbReference type="EMBL" id="MFD0797163.1"/>
    </source>
</evidence>
<dbReference type="PRINTS" id="PR00038">
    <property type="entry name" value="HTHLUXR"/>
</dbReference>
<dbReference type="Pfam" id="PF00196">
    <property type="entry name" value="GerE"/>
    <property type="match status" value="1"/>
</dbReference>
<reference evidence="7" key="1">
    <citation type="journal article" date="2019" name="Int. J. Syst. Evol. Microbiol.">
        <title>The Global Catalogue of Microorganisms (GCM) 10K type strain sequencing project: providing services to taxonomists for standard genome sequencing and annotation.</title>
        <authorList>
            <consortium name="The Broad Institute Genomics Platform"/>
            <consortium name="The Broad Institute Genome Sequencing Center for Infectious Disease"/>
            <person name="Wu L."/>
            <person name="Ma J."/>
        </authorList>
    </citation>
    <scope>NUCLEOTIDE SEQUENCE [LARGE SCALE GENOMIC DNA]</scope>
    <source>
        <strain evidence="7">CCUG 61948</strain>
    </source>
</reference>
<feature type="transmembrane region" description="Helical" evidence="4">
    <location>
        <begin position="70"/>
        <end position="88"/>
    </location>
</feature>
<evidence type="ECO:0000256" key="4">
    <source>
        <dbReference type="SAM" id="Phobius"/>
    </source>
</evidence>
<dbReference type="EMBL" id="JBHTHY010000004">
    <property type="protein sequence ID" value="MFD0797163.1"/>
    <property type="molecule type" value="Genomic_DNA"/>
</dbReference>
<gene>
    <name evidence="6" type="ORF">ACFQZJ_06815</name>
</gene>
<proteinExistence type="predicted"/>
<dbReference type="SMART" id="SM00421">
    <property type="entry name" value="HTH_LUXR"/>
    <property type="match status" value="1"/>
</dbReference>
<dbReference type="PANTHER" id="PTHR44688">
    <property type="entry name" value="DNA-BINDING TRANSCRIPTIONAL ACTIVATOR DEVR_DOSR"/>
    <property type="match status" value="1"/>
</dbReference>
<protein>
    <submittedName>
        <fullName evidence="6">Response regulator transcription factor</fullName>
    </submittedName>
</protein>
<evidence type="ECO:0000313" key="7">
    <source>
        <dbReference type="Proteomes" id="UP001597012"/>
    </source>
</evidence>
<organism evidence="6 7">
    <name type="scientific">Maribacter chungangensis</name>
    <dbReference type="NCBI Taxonomy" id="1069117"/>
    <lineage>
        <taxon>Bacteria</taxon>
        <taxon>Pseudomonadati</taxon>
        <taxon>Bacteroidota</taxon>
        <taxon>Flavobacteriia</taxon>
        <taxon>Flavobacteriales</taxon>
        <taxon>Flavobacteriaceae</taxon>
        <taxon>Maribacter</taxon>
    </lineage>
</organism>
<sequence length="305" mass="35885">MFGTSIHWTTFFYLLIDTFILIFAILQNTRLRHNNLRRYLGLAILFVLYNFTGGFLPFDSFPGPFILQYIITYLVALTMGIYLFYYIYKEYDITFLNVHLTISNISIYAILCFLGLYLLPYFLTGSIDIARVAFAFPVSLISFYFLWAFRKKISRSKNQNEFVVRRNRMALISVGCIVLLPILTVIGDYQWLTFTVINISFFAITAIEIDRYLFFLEHKNKLIEVFGYYKNIKDNLLEPKLFNKGLTRREIEIAMLILDNNNYKEIAAEFYIAESTVSKHASNIYKKMDVKGRAEFLNRFRLSQS</sequence>
<feature type="transmembrane region" description="Helical" evidence="4">
    <location>
        <begin position="129"/>
        <end position="149"/>
    </location>
</feature>
<dbReference type="InterPro" id="IPR000792">
    <property type="entry name" value="Tscrpt_reg_LuxR_C"/>
</dbReference>